<dbReference type="PANTHER" id="PTHR11863">
    <property type="entry name" value="STEROL DESATURASE"/>
    <property type="match status" value="1"/>
</dbReference>
<gene>
    <name evidence="8" type="ORF">K444DRAFT_633426</name>
</gene>
<keyword evidence="9" id="KW-1185">Reference proteome</keyword>
<feature type="domain" description="Fatty acid hydroxylase" evidence="7">
    <location>
        <begin position="156"/>
        <end position="287"/>
    </location>
</feature>
<keyword evidence="3 6" id="KW-1133">Transmembrane helix</keyword>
<dbReference type="GeneID" id="36591684"/>
<dbReference type="Pfam" id="PF04116">
    <property type="entry name" value="FA_hydroxylase"/>
    <property type="match status" value="1"/>
</dbReference>
<evidence type="ECO:0000256" key="3">
    <source>
        <dbReference type="ARBA" id="ARBA00022989"/>
    </source>
</evidence>
<dbReference type="GO" id="GO:0016491">
    <property type="term" value="F:oxidoreductase activity"/>
    <property type="evidence" value="ECO:0007669"/>
    <property type="project" value="InterPro"/>
</dbReference>
<evidence type="ECO:0000256" key="6">
    <source>
        <dbReference type="SAM" id="Phobius"/>
    </source>
</evidence>
<protein>
    <submittedName>
        <fullName evidence="8">Sterol desaturas-like protein family</fullName>
    </submittedName>
</protein>
<feature type="transmembrane region" description="Helical" evidence="6">
    <location>
        <begin position="221"/>
        <end position="239"/>
    </location>
</feature>
<dbReference type="STRING" id="1095630.A0A2J6SYR8"/>
<organism evidence="8 9">
    <name type="scientific">Hyaloscypha bicolor E</name>
    <dbReference type="NCBI Taxonomy" id="1095630"/>
    <lineage>
        <taxon>Eukaryota</taxon>
        <taxon>Fungi</taxon>
        <taxon>Dikarya</taxon>
        <taxon>Ascomycota</taxon>
        <taxon>Pezizomycotina</taxon>
        <taxon>Leotiomycetes</taxon>
        <taxon>Helotiales</taxon>
        <taxon>Hyaloscyphaceae</taxon>
        <taxon>Hyaloscypha</taxon>
        <taxon>Hyaloscypha bicolor</taxon>
    </lineage>
</organism>
<accession>A0A2J6SYR8</accession>
<sequence>MDALLSVPVLGYFLMPGLTTYSTSLNLLFFYMTWSTLVLSQPPLKVEVVAVLGTRLLFFLVPSLFFLLFDSIIPSVSVSFKTQGADGLPTRGRGATRGGNRTQWYQIIGVSLLNILLSAAIQAGVELLFTEVFHIRSALKVTTTLPMPWSIAKDVLRGLLLREVIQYYFHRFLLHENSNILSRLHSSWFHSVTAPYSFVAHYDHPASYIFFRFLPTYLPSIIFRVHLLTYLLLLAIITFEETLTLSGYASVPGIILGGIARRQDLHSEGRGRGNFAPWGLLDWIHGTSVGGDVLDDMKDEAEKHQVKERGGKALENAKQGGKEGLRGWNARRKSSKRRS</sequence>
<dbReference type="InterPro" id="IPR050307">
    <property type="entry name" value="Sterol_Desaturase_Related"/>
</dbReference>
<dbReference type="InterPro" id="IPR006694">
    <property type="entry name" value="Fatty_acid_hydroxylase"/>
</dbReference>
<feature type="compositionally biased region" description="Basic residues" evidence="5">
    <location>
        <begin position="329"/>
        <end position="339"/>
    </location>
</feature>
<feature type="transmembrane region" description="Helical" evidence="6">
    <location>
        <begin position="12"/>
        <end position="34"/>
    </location>
</feature>
<feature type="transmembrane region" description="Helical" evidence="6">
    <location>
        <begin position="104"/>
        <end position="129"/>
    </location>
</feature>
<evidence type="ECO:0000256" key="1">
    <source>
        <dbReference type="ARBA" id="ARBA00004370"/>
    </source>
</evidence>
<dbReference type="GO" id="GO:0008610">
    <property type="term" value="P:lipid biosynthetic process"/>
    <property type="evidence" value="ECO:0007669"/>
    <property type="project" value="InterPro"/>
</dbReference>
<dbReference type="OrthoDB" id="408954at2759"/>
<feature type="region of interest" description="Disordered" evidence="5">
    <location>
        <begin position="300"/>
        <end position="339"/>
    </location>
</feature>
<dbReference type="Proteomes" id="UP000235371">
    <property type="component" value="Unassembled WGS sequence"/>
</dbReference>
<keyword evidence="4 6" id="KW-0472">Membrane</keyword>
<dbReference type="GO" id="GO:0016020">
    <property type="term" value="C:membrane"/>
    <property type="evidence" value="ECO:0007669"/>
    <property type="project" value="UniProtKB-SubCell"/>
</dbReference>
<dbReference type="InParanoid" id="A0A2J6SYR8"/>
<name>A0A2J6SYR8_9HELO</name>
<proteinExistence type="predicted"/>
<evidence type="ECO:0000313" key="9">
    <source>
        <dbReference type="Proteomes" id="UP000235371"/>
    </source>
</evidence>
<evidence type="ECO:0000256" key="2">
    <source>
        <dbReference type="ARBA" id="ARBA00022692"/>
    </source>
</evidence>
<evidence type="ECO:0000259" key="7">
    <source>
        <dbReference type="Pfam" id="PF04116"/>
    </source>
</evidence>
<feature type="transmembrane region" description="Helical" evidence="6">
    <location>
        <begin position="46"/>
        <end position="69"/>
    </location>
</feature>
<keyword evidence="2 6" id="KW-0812">Transmembrane</keyword>
<reference evidence="8 9" key="1">
    <citation type="submission" date="2016-04" db="EMBL/GenBank/DDBJ databases">
        <title>A degradative enzymes factory behind the ericoid mycorrhizal symbiosis.</title>
        <authorList>
            <consortium name="DOE Joint Genome Institute"/>
            <person name="Martino E."/>
            <person name="Morin E."/>
            <person name="Grelet G."/>
            <person name="Kuo A."/>
            <person name="Kohler A."/>
            <person name="Daghino S."/>
            <person name="Barry K."/>
            <person name="Choi C."/>
            <person name="Cichocki N."/>
            <person name="Clum A."/>
            <person name="Copeland A."/>
            <person name="Hainaut M."/>
            <person name="Haridas S."/>
            <person name="Labutti K."/>
            <person name="Lindquist E."/>
            <person name="Lipzen A."/>
            <person name="Khouja H.-R."/>
            <person name="Murat C."/>
            <person name="Ohm R."/>
            <person name="Olson A."/>
            <person name="Spatafora J."/>
            <person name="Veneault-Fourrey C."/>
            <person name="Henrissat B."/>
            <person name="Grigoriev I."/>
            <person name="Martin F."/>
            <person name="Perotto S."/>
        </authorList>
    </citation>
    <scope>NUCLEOTIDE SEQUENCE [LARGE SCALE GENOMIC DNA]</scope>
    <source>
        <strain evidence="8 9">E</strain>
    </source>
</reference>
<feature type="compositionally biased region" description="Basic and acidic residues" evidence="5">
    <location>
        <begin position="300"/>
        <end position="312"/>
    </location>
</feature>
<dbReference type="EMBL" id="KZ613854">
    <property type="protein sequence ID" value="PMD55904.1"/>
    <property type="molecule type" value="Genomic_DNA"/>
</dbReference>
<dbReference type="GO" id="GO:0005506">
    <property type="term" value="F:iron ion binding"/>
    <property type="evidence" value="ECO:0007669"/>
    <property type="project" value="InterPro"/>
</dbReference>
<dbReference type="AlphaFoldDB" id="A0A2J6SYR8"/>
<evidence type="ECO:0000256" key="4">
    <source>
        <dbReference type="ARBA" id="ARBA00023136"/>
    </source>
</evidence>
<dbReference type="RefSeq" id="XP_024732808.1">
    <property type="nucleotide sequence ID" value="XM_024883607.1"/>
</dbReference>
<evidence type="ECO:0000256" key="5">
    <source>
        <dbReference type="SAM" id="MobiDB-lite"/>
    </source>
</evidence>
<evidence type="ECO:0000313" key="8">
    <source>
        <dbReference type="EMBL" id="PMD55904.1"/>
    </source>
</evidence>
<comment type="subcellular location">
    <subcellularLocation>
        <location evidence="1">Membrane</location>
    </subcellularLocation>
</comment>